<evidence type="ECO:0000313" key="2">
    <source>
        <dbReference type="Proteomes" id="UP001229421"/>
    </source>
</evidence>
<dbReference type="AlphaFoldDB" id="A0AAD8JT80"/>
<evidence type="ECO:0000313" key="1">
    <source>
        <dbReference type="EMBL" id="KAK1409303.1"/>
    </source>
</evidence>
<dbReference type="Proteomes" id="UP001229421">
    <property type="component" value="Unassembled WGS sequence"/>
</dbReference>
<comment type="caution">
    <text evidence="1">The sequence shown here is derived from an EMBL/GenBank/DDBJ whole genome shotgun (WGS) entry which is preliminary data.</text>
</comment>
<proteinExistence type="predicted"/>
<keyword evidence="2" id="KW-1185">Reference proteome</keyword>
<accession>A0AAD8JT80</accession>
<dbReference type="EMBL" id="JAUHHV010000010">
    <property type="protein sequence ID" value="KAK1409303.1"/>
    <property type="molecule type" value="Genomic_DNA"/>
</dbReference>
<organism evidence="1 2">
    <name type="scientific">Tagetes erecta</name>
    <name type="common">African marigold</name>
    <dbReference type="NCBI Taxonomy" id="13708"/>
    <lineage>
        <taxon>Eukaryota</taxon>
        <taxon>Viridiplantae</taxon>
        <taxon>Streptophyta</taxon>
        <taxon>Embryophyta</taxon>
        <taxon>Tracheophyta</taxon>
        <taxon>Spermatophyta</taxon>
        <taxon>Magnoliopsida</taxon>
        <taxon>eudicotyledons</taxon>
        <taxon>Gunneridae</taxon>
        <taxon>Pentapetalae</taxon>
        <taxon>asterids</taxon>
        <taxon>campanulids</taxon>
        <taxon>Asterales</taxon>
        <taxon>Asteraceae</taxon>
        <taxon>Asteroideae</taxon>
        <taxon>Heliantheae alliance</taxon>
        <taxon>Tageteae</taxon>
        <taxon>Tagetes</taxon>
    </lineage>
</organism>
<reference evidence="1" key="1">
    <citation type="journal article" date="2023" name="bioRxiv">
        <title>Improved chromosome-level genome assembly for marigold (Tagetes erecta).</title>
        <authorList>
            <person name="Jiang F."/>
            <person name="Yuan L."/>
            <person name="Wang S."/>
            <person name="Wang H."/>
            <person name="Xu D."/>
            <person name="Wang A."/>
            <person name="Fan W."/>
        </authorList>
    </citation>
    <scope>NUCLEOTIDE SEQUENCE</scope>
    <source>
        <strain evidence="1">WSJ</strain>
        <tissue evidence="1">Leaf</tissue>
    </source>
</reference>
<name>A0AAD8JT80_TARER</name>
<gene>
    <name evidence="1" type="ORF">QVD17_35829</name>
</gene>
<sequence>MMLEPAPGVFLETCKLEEFYKTSKLLQRWHAVEVFLPVNDFKLKSLVGKPICISSNQDYIVFFQYYNTS</sequence>
<protein>
    <submittedName>
        <fullName evidence="1">Uncharacterized protein</fullName>
    </submittedName>
</protein>